<feature type="transmembrane region" description="Helical" evidence="2">
    <location>
        <begin position="187"/>
        <end position="207"/>
    </location>
</feature>
<keyword evidence="2" id="KW-0472">Membrane</keyword>
<evidence type="ECO:0000313" key="3">
    <source>
        <dbReference type="EMBL" id="RKG37269.1"/>
    </source>
</evidence>
<keyword evidence="2" id="KW-1133">Transmembrane helix</keyword>
<protein>
    <submittedName>
        <fullName evidence="3">MATE family efflux transporter</fullName>
    </submittedName>
</protein>
<dbReference type="PANTHER" id="PTHR43298:SF2">
    <property type="entry name" value="FMN_FAD EXPORTER YEEO-RELATED"/>
    <property type="match status" value="1"/>
</dbReference>
<dbReference type="InterPro" id="IPR050222">
    <property type="entry name" value="MATE_MdtK"/>
</dbReference>
<dbReference type="GO" id="GO:0015297">
    <property type="term" value="F:antiporter activity"/>
    <property type="evidence" value="ECO:0007669"/>
    <property type="project" value="InterPro"/>
</dbReference>
<evidence type="ECO:0000256" key="2">
    <source>
        <dbReference type="SAM" id="Phobius"/>
    </source>
</evidence>
<gene>
    <name evidence="3" type="ORF">D7V20_11645</name>
</gene>
<dbReference type="GO" id="GO:0042910">
    <property type="term" value="F:xenobiotic transmembrane transporter activity"/>
    <property type="evidence" value="ECO:0007669"/>
    <property type="project" value="InterPro"/>
</dbReference>
<feature type="transmembrane region" description="Helical" evidence="2">
    <location>
        <begin position="413"/>
        <end position="435"/>
    </location>
</feature>
<feature type="transmembrane region" description="Helical" evidence="2">
    <location>
        <begin position="79"/>
        <end position="98"/>
    </location>
</feature>
<feature type="transmembrane region" description="Helical" evidence="2">
    <location>
        <begin position="266"/>
        <end position="288"/>
    </location>
</feature>
<reference evidence="3 4" key="1">
    <citation type="submission" date="2018-09" db="EMBL/GenBank/DDBJ databases">
        <title>The draft genome of Acinetobacter spp. strains.</title>
        <authorList>
            <person name="Qin J."/>
            <person name="Feng Y."/>
            <person name="Zong Z."/>
        </authorList>
    </citation>
    <scope>NUCLEOTIDE SEQUENCE [LARGE SCALE GENOMIC DNA]</scope>
    <source>
        <strain evidence="3 4">WCHAc060115</strain>
    </source>
</reference>
<proteinExistence type="predicted"/>
<organism evidence="3 4">
    <name type="scientific">Acinetobacter rongchengensis</name>
    <dbReference type="NCBI Taxonomy" id="2419601"/>
    <lineage>
        <taxon>Bacteria</taxon>
        <taxon>Pseudomonadati</taxon>
        <taxon>Pseudomonadota</taxon>
        <taxon>Gammaproteobacteria</taxon>
        <taxon>Moraxellales</taxon>
        <taxon>Moraxellaceae</taxon>
        <taxon>Acinetobacter</taxon>
    </lineage>
</organism>
<evidence type="ECO:0000256" key="1">
    <source>
        <dbReference type="ARBA" id="ARBA00022448"/>
    </source>
</evidence>
<feature type="transmembrane region" description="Helical" evidence="2">
    <location>
        <begin position="228"/>
        <end position="254"/>
    </location>
</feature>
<dbReference type="Pfam" id="PF01554">
    <property type="entry name" value="MatE"/>
    <property type="match status" value="2"/>
</dbReference>
<dbReference type="EMBL" id="RAXT01000024">
    <property type="protein sequence ID" value="RKG37269.1"/>
    <property type="molecule type" value="Genomic_DNA"/>
</dbReference>
<feature type="transmembrane region" description="Helical" evidence="2">
    <location>
        <begin position="37"/>
        <end position="58"/>
    </location>
</feature>
<dbReference type="OrthoDB" id="9780160at2"/>
<dbReference type="Proteomes" id="UP000280405">
    <property type="component" value="Unassembled WGS sequence"/>
</dbReference>
<dbReference type="NCBIfam" id="TIGR00797">
    <property type="entry name" value="matE"/>
    <property type="match status" value="1"/>
</dbReference>
<keyword evidence="2" id="KW-0812">Transmembrane</keyword>
<comment type="caution">
    <text evidence="3">The sequence shown here is derived from an EMBL/GenBank/DDBJ whole genome shotgun (WGS) entry which is preliminary data.</text>
</comment>
<dbReference type="RefSeq" id="WP_120384454.1">
    <property type="nucleotide sequence ID" value="NZ_RAXT01000024.1"/>
</dbReference>
<evidence type="ECO:0000313" key="4">
    <source>
        <dbReference type="Proteomes" id="UP000280405"/>
    </source>
</evidence>
<dbReference type="PANTHER" id="PTHR43298">
    <property type="entry name" value="MULTIDRUG RESISTANCE PROTEIN NORM-RELATED"/>
    <property type="match status" value="1"/>
</dbReference>
<keyword evidence="4" id="KW-1185">Reference proteome</keyword>
<dbReference type="GO" id="GO:0005886">
    <property type="term" value="C:plasma membrane"/>
    <property type="evidence" value="ECO:0007669"/>
    <property type="project" value="TreeGrafter"/>
</dbReference>
<name>A0A3A8ESZ5_9GAMM</name>
<keyword evidence="1" id="KW-0813">Transport</keyword>
<dbReference type="AlphaFoldDB" id="A0A3A8ESZ5"/>
<feature type="transmembrane region" description="Helical" evidence="2">
    <location>
        <begin position="152"/>
        <end position="175"/>
    </location>
</feature>
<feature type="transmembrane region" description="Helical" evidence="2">
    <location>
        <begin position="118"/>
        <end position="140"/>
    </location>
</feature>
<accession>A0A3A8ESZ5</accession>
<sequence>MKKFIHLFIPILLSNLAVVLGGVADTVFLSHVSTIDVAAMSVTLSIYALVYILGYGLLQGMMQELAEAKGRHALTASQIIIKQGVLMVLLLSVFGVIFLTHAEAVLNLLRADQHLQVLVLDCLFILALALPAQLLLRSFFIVTQTYGQAKMVFYANVFALLLKLSLSYALIYGVAYFNIPKLGVQGAVAATLLTQWIMLFVYYGLFLEKKYRIQFSGQFFDFNILKRILRIGFPMAIIILIDVIAVTFISLLSIPLGNTALTAHQIVMGIASLLFMFPSSLSAAYSILISTKVGEGDLQSAWALTQKALKTGFVIALFIVICVYGFRDLLIPIFTKDVAVTGLVTNLLLIVCIMHIADAMLCILVNMLRCWSVTISPMLIYTSVILVIGLGGGWYVAYHAVSWNGFRIPALGIYGFWILLTFAYILAVAVCSLCLRYRKYLK</sequence>
<dbReference type="InterPro" id="IPR002528">
    <property type="entry name" value="MATE_fam"/>
</dbReference>
<feature type="transmembrane region" description="Helical" evidence="2">
    <location>
        <begin position="308"/>
        <end position="327"/>
    </location>
</feature>
<feature type="transmembrane region" description="Helical" evidence="2">
    <location>
        <begin position="379"/>
        <end position="401"/>
    </location>
</feature>
<feature type="transmembrane region" description="Helical" evidence="2">
    <location>
        <begin position="347"/>
        <end position="367"/>
    </location>
</feature>